<keyword evidence="3" id="KW-1185">Reference proteome</keyword>
<dbReference type="Proteomes" id="UP001158576">
    <property type="component" value="Chromosome 1"/>
</dbReference>
<feature type="compositionally biased region" description="Low complexity" evidence="1">
    <location>
        <begin position="47"/>
        <end position="87"/>
    </location>
</feature>
<evidence type="ECO:0000313" key="3">
    <source>
        <dbReference type="Proteomes" id="UP001158576"/>
    </source>
</evidence>
<organism evidence="2 3">
    <name type="scientific">Oikopleura dioica</name>
    <name type="common">Tunicate</name>
    <dbReference type="NCBI Taxonomy" id="34765"/>
    <lineage>
        <taxon>Eukaryota</taxon>
        <taxon>Metazoa</taxon>
        <taxon>Chordata</taxon>
        <taxon>Tunicata</taxon>
        <taxon>Appendicularia</taxon>
        <taxon>Copelata</taxon>
        <taxon>Oikopleuridae</taxon>
        <taxon>Oikopleura</taxon>
    </lineage>
</organism>
<protein>
    <submittedName>
        <fullName evidence="2">Oidioi.mRNA.OKI2018_I69.chr1.g2940.t1.cds</fullName>
    </submittedName>
</protein>
<dbReference type="EMBL" id="OU015566">
    <property type="protein sequence ID" value="CAG5106656.1"/>
    <property type="molecule type" value="Genomic_DNA"/>
</dbReference>
<proteinExistence type="predicted"/>
<name>A0ABN7SSN8_OIKDI</name>
<sequence length="187" mass="20824">MRSRSSLSVEELREITQKMNLSTSMQAKTAPKKTPFGRSYSAPVDLQAHAQRRAAPAPIQAHARYGSTGSTGSTGSYSDGSISSSGSSATYVDHLPTTGLIAIAPPSRYHTSRMPLRRVTFNERVEVFELYKPEPVAHAPADRQLKIRAIKKDTIKFHDQVQKPVRRPTSRVQRRMTSYIKDKLKSV</sequence>
<feature type="region of interest" description="Disordered" evidence="1">
    <location>
        <begin position="1"/>
        <end position="87"/>
    </location>
</feature>
<feature type="compositionally biased region" description="Polar residues" evidence="1">
    <location>
        <begin position="17"/>
        <end position="27"/>
    </location>
</feature>
<gene>
    <name evidence="2" type="ORF">OKIOD_LOCUS11705</name>
</gene>
<evidence type="ECO:0000256" key="1">
    <source>
        <dbReference type="SAM" id="MobiDB-lite"/>
    </source>
</evidence>
<evidence type="ECO:0000313" key="2">
    <source>
        <dbReference type="EMBL" id="CAG5106656.1"/>
    </source>
</evidence>
<reference evidence="2 3" key="1">
    <citation type="submission" date="2021-04" db="EMBL/GenBank/DDBJ databases">
        <authorList>
            <person name="Bliznina A."/>
        </authorList>
    </citation>
    <scope>NUCLEOTIDE SEQUENCE [LARGE SCALE GENOMIC DNA]</scope>
</reference>
<accession>A0ABN7SSN8</accession>